<keyword evidence="1" id="KW-0812">Transmembrane</keyword>
<protein>
    <submittedName>
        <fullName evidence="2">Uncharacterized protein</fullName>
    </submittedName>
</protein>
<dbReference type="AlphaFoldDB" id="A0A7W5FVH0"/>
<reference evidence="2 3" key="1">
    <citation type="submission" date="2020-08" db="EMBL/GenBank/DDBJ databases">
        <title>Genomic Encyclopedia of Type Strains, Phase III (KMG-III): the genomes of soil and plant-associated and newly described type strains.</title>
        <authorList>
            <person name="Whitman W."/>
        </authorList>
    </citation>
    <scope>NUCLEOTIDE SEQUENCE [LARGE SCALE GENOMIC DNA]</scope>
    <source>
        <strain evidence="2 3">CECT 8897</strain>
    </source>
</reference>
<feature type="transmembrane region" description="Helical" evidence="1">
    <location>
        <begin position="12"/>
        <end position="30"/>
    </location>
</feature>
<evidence type="ECO:0000313" key="2">
    <source>
        <dbReference type="EMBL" id="MBB3120741.1"/>
    </source>
</evidence>
<dbReference type="Proteomes" id="UP000541535">
    <property type="component" value="Unassembled WGS sequence"/>
</dbReference>
<feature type="transmembrane region" description="Helical" evidence="1">
    <location>
        <begin position="84"/>
        <end position="105"/>
    </location>
</feature>
<keyword evidence="3" id="KW-1185">Reference proteome</keyword>
<accession>A0A7W5FVH0</accession>
<evidence type="ECO:0000313" key="3">
    <source>
        <dbReference type="Proteomes" id="UP000541535"/>
    </source>
</evidence>
<keyword evidence="1" id="KW-0472">Membrane</keyword>
<dbReference type="EMBL" id="JACHXD010000011">
    <property type="protein sequence ID" value="MBB3120741.1"/>
    <property type="molecule type" value="Genomic_DNA"/>
</dbReference>
<name>A0A7W5FVH0_9BURK</name>
<organism evidence="2 3">
    <name type="scientific">Pseudoduganella violacea</name>
    <dbReference type="NCBI Taxonomy" id="1715466"/>
    <lineage>
        <taxon>Bacteria</taxon>
        <taxon>Pseudomonadati</taxon>
        <taxon>Pseudomonadota</taxon>
        <taxon>Betaproteobacteria</taxon>
        <taxon>Burkholderiales</taxon>
        <taxon>Oxalobacteraceae</taxon>
        <taxon>Telluria group</taxon>
        <taxon>Pseudoduganella</taxon>
    </lineage>
</organism>
<comment type="caution">
    <text evidence="2">The sequence shown here is derived from an EMBL/GenBank/DDBJ whole genome shotgun (WGS) entry which is preliminary data.</text>
</comment>
<keyword evidence="1" id="KW-1133">Transmembrane helix</keyword>
<feature type="transmembrane region" description="Helical" evidence="1">
    <location>
        <begin position="126"/>
        <end position="144"/>
    </location>
</feature>
<sequence length="145" mass="16053">MEELRTFDSVYWVLQALTIAVLVMHALALIPQWHADYYNARFMRRTSWGMMLAIAQGLLLILSMENIPQLAQFARETFSTTLCLGLALALNLFVALQNVLAALAYAELHHGSAVMAQRMSAGVRPALCGSALLSLGAYLSIRVWL</sequence>
<dbReference type="RefSeq" id="WP_183442506.1">
    <property type="nucleotide sequence ID" value="NZ_JACHXD010000011.1"/>
</dbReference>
<evidence type="ECO:0000256" key="1">
    <source>
        <dbReference type="SAM" id="Phobius"/>
    </source>
</evidence>
<gene>
    <name evidence="2" type="ORF">FHS03_003811</name>
</gene>
<proteinExistence type="predicted"/>
<feature type="transmembrane region" description="Helical" evidence="1">
    <location>
        <begin position="42"/>
        <end position="64"/>
    </location>
</feature>